<keyword evidence="1" id="KW-0378">Hydrolase</keyword>
<dbReference type="Gene3D" id="3.30.565.10">
    <property type="entry name" value="Histidine kinase-like ATPase, C-terminal domain"/>
    <property type="match status" value="1"/>
</dbReference>
<dbReference type="InterPro" id="IPR003594">
    <property type="entry name" value="HATPase_dom"/>
</dbReference>
<dbReference type="SMART" id="SM00086">
    <property type="entry name" value="PAC"/>
    <property type="match status" value="1"/>
</dbReference>
<dbReference type="InterPro" id="IPR003018">
    <property type="entry name" value="GAF"/>
</dbReference>
<dbReference type="Gene3D" id="3.60.40.10">
    <property type="entry name" value="PPM-type phosphatase domain"/>
    <property type="match status" value="1"/>
</dbReference>
<dbReference type="InterPro" id="IPR036457">
    <property type="entry name" value="PPM-type-like_dom_sf"/>
</dbReference>
<dbReference type="InterPro" id="IPR001610">
    <property type="entry name" value="PAC"/>
</dbReference>
<dbReference type="SUPFAM" id="SSF55874">
    <property type="entry name" value="ATPase domain of HSP90 chaperone/DNA topoisomerase II/histidine kinase"/>
    <property type="match status" value="1"/>
</dbReference>
<name>A0ABN2YZQ5_9ACTN</name>
<dbReference type="PANTHER" id="PTHR43156:SF2">
    <property type="entry name" value="STAGE II SPORULATION PROTEIN E"/>
    <property type="match status" value="1"/>
</dbReference>
<dbReference type="SUPFAM" id="SSF55785">
    <property type="entry name" value="PYP-like sensor domain (PAS domain)"/>
    <property type="match status" value="1"/>
</dbReference>
<dbReference type="CDD" id="cd00130">
    <property type="entry name" value="PAS"/>
    <property type="match status" value="1"/>
</dbReference>
<dbReference type="Gene3D" id="3.30.450.40">
    <property type="match status" value="1"/>
</dbReference>
<evidence type="ECO:0000259" key="2">
    <source>
        <dbReference type="PROSITE" id="PS50113"/>
    </source>
</evidence>
<dbReference type="Pfam" id="PF13581">
    <property type="entry name" value="HATPase_c_2"/>
    <property type="match status" value="1"/>
</dbReference>
<dbReference type="PROSITE" id="PS50113">
    <property type="entry name" value="PAC"/>
    <property type="match status" value="1"/>
</dbReference>
<feature type="domain" description="PAC" evidence="2">
    <location>
        <begin position="93"/>
        <end position="145"/>
    </location>
</feature>
<dbReference type="InterPro" id="IPR001932">
    <property type="entry name" value="PPM-type_phosphatase-like_dom"/>
</dbReference>
<dbReference type="InterPro" id="IPR000014">
    <property type="entry name" value="PAS"/>
</dbReference>
<evidence type="ECO:0000313" key="3">
    <source>
        <dbReference type="EMBL" id="GAA2134568.1"/>
    </source>
</evidence>
<organism evidence="3 4">
    <name type="scientific">Streptomyces synnematoformans</name>
    <dbReference type="NCBI Taxonomy" id="415721"/>
    <lineage>
        <taxon>Bacteria</taxon>
        <taxon>Bacillati</taxon>
        <taxon>Actinomycetota</taxon>
        <taxon>Actinomycetes</taxon>
        <taxon>Kitasatosporales</taxon>
        <taxon>Streptomycetaceae</taxon>
        <taxon>Streptomyces</taxon>
    </lineage>
</organism>
<evidence type="ECO:0000313" key="4">
    <source>
        <dbReference type="Proteomes" id="UP001500443"/>
    </source>
</evidence>
<accession>A0ABN2YZQ5</accession>
<dbReference type="SUPFAM" id="SSF81606">
    <property type="entry name" value="PP2C-like"/>
    <property type="match status" value="1"/>
</dbReference>
<protein>
    <submittedName>
        <fullName evidence="3">SpoIIE family protein phosphatase</fullName>
    </submittedName>
</protein>
<keyword evidence="4" id="KW-1185">Reference proteome</keyword>
<dbReference type="RefSeq" id="WP_344291660.1">
    <property type="nucleotide sequence ID" value="NZ_BAAAPF010000160.1"/>
</dbReference>
<dbReference type="EMBL" id="BAAAPF010000160">
    <property type="protein sequence ID" value="GAA2134568.1"/>
    <property type="molecule type" value="Genomic_DNA"/>
</dbReference>
<dbReference type="Proteomes" id="UP001500443">
    <property type="component" value="Unassembled WGS sequence"/>
</dbReference>
<gene>
    <name evidence="3" type="ORF">GCM10009802_43160</name>
</gene>
<dbReference type="Gene3D" id="3.30.450.20">
    <property type="entry name" value="PAS domain"/>
    <property type="match status" value="1"/>
</dbReference>
<dbReference type="SMART" id="SM00065">
    <property type="entry name" value="GAF"/>
    <property type="match status" value="1"/>
</dbReference>
<sequence length="685" mass="73601">MSDRGGTATPAPEAGDWPAHADLSMELNHMGSFDWDLDAGQMYLDDGALRVFDLRPEEYDGDPRTLAGRVTAEEGARLEAMVSGAIAEGRPAYGAYMQVRLRDGTTRWTHTQGTILRDDDGTAHRIIGMVRDATLELNYSAQQLALDRERRRQTSVVELTTALLADARTVPDVIDVLGGAEGLARLGAVNMVLGLVEAGRIAIVARGQGVDAPLTEYSRVDDPGLPLSEVVRTGQPRLVLSRAEFAAAYPRLYPYAEAMGIDSAAYLPLIAEGRVIGALGLSYRGKTAFSPEERNLLVALSSGIGQSLQRAKLHDREHDLAEDLQQAMLPRSIPEVPGAEIAVRYRAAHEGQDIGGDWYDVISLPGGRVGVVIGDVQGHDTQAAAVMGQLRIVLRAYAGEGHAPGTVMARASEFLHELDTERFATCTYAEIDLATGTLRLVRAGHIDPLVRHADGRCRWLPVPGGLPLGLSATFGPLDYPVTALALDPGDALLMCTDGLVEVPGTDLHDGLAQLAELVRTGPRDIGELSDRLCDVVDERDIEDDMALVMLRRTAGGTAEPGGRLRQFIPPSDPDALSAARHMIRGAVRSWGAGERADEIELVSDELITNALLHTDGPAAVTIRPLSGPGRRLRVEVEDRSSALPHRREPGEAGVSGRGLLLVDRLADVWGVEPRGNDKCVWAEFG</sequence>
<dbReference type="CDD" id="cd16936">
    <property type="entry name" value="HATPase_RsbW-like"/>
    <property type="match status" value="1"/>
</dbReference>
<dbReference type="InterPro" id="IPR000700">
    <property type="entry name" value="PAS-assoc_C"/>
</dbReference>
<dbReference type="InterPro" id="IPR029016">
    <property type="entry name" value="GAF-like_dom_sf"/>
</dbReference>
<dbReference type="SUPFAM" id="SSF55781">
    <property type="entry name" value="GAF domain-like"/>
    <property type="match status" value="1"/>
</dbReference>
<dbReference type="InterPro" id="IPR013655">
    <property type="entry name" value="PAS_fold_3"/>
</dbReference>
<comment type="caution">
    <text evidence="3">The sequence shown here is derived from an EMBL/GenBank/DDBJ whole genome shotgun (WGS) entry which is preliminary data.</text>
</comment>
<dbReference type="SMART" id="SM00331">
    <property type="entry name" value="PP2C_SIG"/>
    <property type="match status" value="1"/>
</dbReference>
<dbReference type="Pfam" id="PF13185">
    <property type="entry name" value="GAF_2"/>
    <property type="match status" value="1"/>
</dbReference>
<dbReference type="InterPro" id="IPR036890">
    <property type="entry name" value="HATPase_C_sf"/>
</dbReference>
<dbReference type="InterPro" id="IPR052016">
    <property type="entry name" value="Bact_Sigma-Reg"/>
</dbReference>
<dbReference type="InterPro" id="IPR035965">
    <property type="entry name" value="PAS-like_dom_sf"/>
</dbReference>
<proteinExistence type="predicted"/>
<dbReference type="Pfam" id="PF08447">
    <property type="entry name" value="PAS_3"/>
    <property type="match status" value="1"/>
</dbReference>
<evidence type="ECO:0000256" key="1">
    <source>
        <dbReference type="ARBA" id="ARBA00022801"/>
    </source>
</evidence>
<reference evidence="3 4" key="1">
    <citation type="journal article" date="2019" name="Int. J. Syst. Evol. Microbiol.">
        <title>The Global Catalogue of Microorganisms (GCM) 10K type strain sequencing project: providing services to taxonomists for standard genome sequencing and annotation.</title>
        <authorList>
            <consortium name="The Broad Institute Genomics Platform"/>
            <consortium name="The Broad Institute Genome Sequencing Center for Infectious Disease"/>
            <person name="Wu L."/>
            <person name="Ma J."/>
        </authorList>
    </citation>
    <scope>NUCLEOTIDE SEQUENCE [LARGE SCALE GENOMIC DNA]</scope>
    <source>
        <strain evidence="3 4">JCM 15481</strain>
    </source>
</reference>
<dbReference type="Pfam" id="PF07228">
    <property type="entry name" value="SpoIIE"/>
    <property type="match status" value="1"/>
</dbReference>
<dbReference type="PANTHER" id="PTHR43156">
    <property type="entry name" value="STAGE II SPORULATION PROTEIN E-RELATED"/>
    <property type="match status" value="1"/>
</dbReference>